<proteinExistence type="predicted"/>
<keyword evidence="2" id="KW-1185">Reference proteome</keyword>
<sequence length="57" mass="6345">MAVEIGSLVVRGTFGAPGGKPGISPEEMEEQMAILRQSLLDEVRDMMQEADRRARER</sequence>
<reference evidence="1 2" key="1">
    <citation type="submission" date="2015-07" db="EMBL/GenBank/DDBJ databases">
        <authorList>
            <person name="Voget S."/>
            <person name="Dogs M."/>
            <person name="Brinkhoff T.H."/>
            <person name="Daniel R."/>
        </authorList>
    </citation>
    <scope>NUCLEOTIDE SEQUENCE [LARGE SCALE GENOMIC DNA]</scope>
    <source>
        <strain evidence="1 2">B14</strain>
    </source>
</reference>
<gene>
    <name evidence="1" type="ORF">ROLI_001560</name>
</gene>
<evidence type="ECO:0000313" key="1">
    <source>
        <dbReference type="EMBL" id="WVX47091.1"/>
    </source>
</evidence>
<organism evidence="1 2">
    <name type="scientific">Roseobacter fucihabitans</name>
    <dbReference type="NCBI Taxonomy" id="1537242"/>
    <lineage>
        <taxon>Bacteria</taxon>
        <taxon>Pseudomonadati</taxon>
        <taxon>Pseudomonadota</taxon>
        <taxon>Alphaproteobacteria</taxon>
        <taxon>Rhodobacterales</taxon>
        <taxon>Roseobacteraceae</taxon>
        <taxon>Roseobacter</taxon>
    </lineage>
</organism>
<reference evidence="2" key="2">
    <citation type="submission" date="2024-01" db="EMBL/GenBank/DDBJ databases">
        <title>Roseobacter fucihabitans sp. nov., isolated from the brown alga Fucus spiralis.</title>
        <authorList>
            <person name="Hahnke S."/>
            <person name="Berger M."/>
            <person name="Schlingloff A."/>
            <person name="Athale I."/>
            <person name="Neumann-Schaal M."/>
            <person name="Adenaya A."/>
            <person name="Poehlein A."/>
            <person name="Daniel R."/>
            <person name="Pertersen J."/>
            <person name="Brinkhoff T."/>
        </authorList>
    </citation>
    <scope>NUCLEOTIDE SEQUENCE [LARGE SCALE GENOMIC DNA]</scope>
    <source>
        <strain evidence="2">B14</strain>
    </source>
</reference>
<evidence type="ECO:0000313" key="2">
    <source>
        <dbReference type="Proteomes" id="UP001318682"/>
    </source>
</evidence>
<protein>
    <submittedName>
        <fullName evidence="1">Uncharacterized protein</fullName>
    </submittedName>
</protein>
<dbReference type="Proteomes" id="UP001318682">
    <property type="component" value="Chromosome"/>
</dbReference>
<dbReference type="EMBL" id="CP143423">
    <property type="protein sequence ID" value="WVX47091.1"/>
    <property type="molecule type" value="Genomic_DNA"/>
</dbReference>
<accession>A0ABZ2BM97</accession>
<dbReference type="RefSeq" id="WP_187428040.1">
    <property type="nucleotide sequence ID" value="NZ_CP143423.1"/>
</dbReference>
<name>A0ABZ2BM97_9RHOB</name>